<gene>
    <name evidence="1" type="ORF">JOF56_009127</name>
</gene>
<organism evidence="1 2">
    <name type="scientific">Kibdelosporangium banguiense</name>
    <dbReference type="NCBI Taxonomy" id="1365924"/>
    <lineage>
        <taxon>Bacteria</taxon>
        <taxon>Bacillati</taxon>
        <taxon>Actinomycetota</taxon>
        <taxon>Actinomycetes</taxon>
        <taxon>Pseudonocardiales</taxon>
        <taxon>Pseudonocardiaceae</taxon>
        <taxon>Kibdelosporangium</taxon>
    </lineage>
</organism>
<name>A0ABS4TWF9_9PSEU</name>
<keyword evidence="2" id="KW-1185">Reference proteome</keyword>
<accession>A0ABS4TWF9</accession>
<sequence>MSEDYARPESLAWQEVPPVAVYQLASRTLRHPLLYGFQLDEFHPAYQVPGRRKDGSIEGEQQVNQLLRPLRAIGRGISELFLDTGSSQSRRGIVIGPPGGMAVRFADAHTRRSEIPWLLWSVYRVVLVEVVGDRLDLLWSGEHQTMPVVDAVNGVLRWQDGSSADLGLGDSARQLFARQRSV</sequence>
<evidence type="ECO:0000313" key="1">
    <source>
        <dbReference type="EMBL" id="MBP2328742.1"/>
    </source>
</evidence>
<protein>
    <submittedName>
        <fullName evidence="1">Uncharacterized protein</fullName>
    </submittedName>
</protein>
<proteinExistence type="predicted"/>
<evidence type="ECO:0000313" key="2">
    <source>
        <dbReference type="Proteomes" id="UP001519332"/>
    </source>
</evidence>
<comment type="caution">
    <text evidence="1">The sequence shown here is derived from an EMBL/GenBank/DDBJ whole genome shotgun (WGS) entry which is preliminary data.</text>
</comment>
<reference evidence="1 2" key="1">
    <citation type="submission" date="2021-03" db="EMBL/GenBank/DDBJ databases">
        <title>Sequencing the genomes of 1000 actinobacteria strains.</title>
        <authorList>
            <person name="Klenk H.-P."/>
        </authorList>
    </citation>
    <scope>NUCLEOTIDE SEQUENCE [LARGE SCALE GENOMIC DNA]</scope>
    <source>
        <strain evidence="1 2">DSM 46670</strain>
    </source>
</reference>
<dbReference type="RefSeq" id="WP_209645671.1">
    <property type="nucleotide sequence ID" value="NZ_JAGINW010000001.1"/>
</dbReference>
<dbReference type="Proteomes" id="UP001519332">
    <property type="component" value="Unassembled WGS sequence"/>
</dbReference>
<dbReference type="EMBL" id="JAGINW010000001">
    <property type="protein sequence ID" value="MBP2328742.1"/>
    <property type="molecule type" value="Genomic_DNA"/>
</dbReference>